<comment type="caution">
    <text evidence="2">The sequence shown here is derived from an EMBL/GenBank/DDBJ whole genome shotgun (WGS) entry which is preliminary data.</text>
</comment>
<dbReference type="EMBL" id="QSCO01000005">
    <property type="protein sequence ID" value="RGY08413.1"/>
    <property type="molecule type" value="Genomic_DNA"/>
</dbReference>
<protein>
    <submittedName>
        <fullName evidence="2">Uncharacterized protein</fullName>
    </submittedName>
</protein>
<reference evidence="2 3" key="1">
    <citation type="submission" date="2018-08" db="EMBL/GenBank/DDBJ databases">
        <title>A genome reference for cultivated species of the human gut microbiota.</title>
        <authorList>
            <person name="Zou Y."/>
            <person name="Xue W."/>
            <person name="Luo G."/>
        </authorList>
    </citation>
    <scope>NUCLEOTIDE SEQUENCE [LARGE SCALE GENOMIC DNA]</scope>
    <source>
        <strain evidence="2 3">OF03-11</strain>
    </source>
</reference>
<evidence type="ECO:0000256" key="1">
    <source>
        <dbReference type="SAM" id="MobiDB-lite"/>
    </source>
</evidence>
<sequence>MQISLDLRKLILTGNNPDGPASCYCKFLAVFSLPVSSAVRCRVLCRKTIGAGTRIRLGFPNARPVVSERSEFRRSVKENLTEPVQANRSDGIKPEIGIDRKK</sequence>
<feature type="region of interest" description="Disordered" evidence="1">
    <location>
        <begin position="77"/>
        <end position="102"/>
    </location>
</feature>
<feature type="compositionally biased region" description="Basic and acidic residues" evidence="1">
    <location>
        <begin position="90"/>
        <end position="102"/>
    </location>
</feature>
<name>A0A413IEL5_9BACT</name>
<evidence type="ECO:0000313" key="2">
    <source>
        <dbReference type="EMBL" id="RGY08413.1"/>
    </source>
</evidence>
<organism evidence="2 3">
    <name type="scientific">Odoribacter splanchnicus</name>
    <dbReference type="NCBI Taxonomy" id="28118"/>
    <lineage>
        <taxon>Bacteria</taxon>
        <taxon>Pseudomonadati</taxon>
        <taxon>Bacteroidota</taxon>
        <taxon>Bacteroidia</taxon>
        <taxon>Bacteroidales</taxon>
        <taxon>Odoribacteraceae</taxon>
        <taxon>Odoribacter</taxon>
    </lineage>
</organism>
<gene>
    <name evidence="2" type="ORF">DXA53_05075</name>
</gene>
<evidence type="ECO:0000313" key="3">
    <source>
        <dbReference type="Proteomes" id="UP000284434"/>
    </source>
</evidence>
<accession>A0A413IEL5</accession>
<dbReference type="AlphaFoldDB" id="A0A413IEL5"/>
<proteinExistence type="predicted"/>
<dbReference type="Proteomes" id="UP000284434">
    <property type="component" value="Unassembled WGS sequence"/>
</dbReference>